<dbReference type="PANTHER" id="PTHR43163">
    <property type="entry name" value="DIPEPTIDE TRANSPORT SYSTEM PERMEASE PROTEIN DPPB-RELATED"/>
    <property type="match status" value="1"/>
</dbReference>
<dbReference type="GO" id="GO:0005886">
    <property type="term" value="C:plasma membrane"/>
    <property type="evidence" value="ECO:0007669"/>
    <property type="project" value="UniProtKB-SubCell"/>
</dbReference>
<evidence type="ECO:0000256" key="4">
    <source>
        <dbReference type="ARBA" id="ARBA00022692"/>
    </source>
</evidence>
<evidence type="ECO:0000256" key="6">
    <source>
        <dbReference type="ARBA" id="ARBA00023136"/>
    </source>
</evidence>
<dbReference type="EMBL" id="FMWL01000016">
    <property type="protein sequence ID" value="SCZ81107.1"/>
    <property type="molecule type" value="Genomic_DNA"/>
</dbReference>
<dbReference type="Gene3D" id="1.10.3720.10">
    <property type="entry name" value="MetI-like"/>
    <property type="match status" value="1"/>
</dbReference>
<feature type="transmembrane region" description="Helical" evidence="7">
    <location>
        <begin position="134"/>
        <end position="157"/>
    </location>
</feature>
<dbReference type="RefSeq" id="WP_170829451.1">
    <property type="nucleotide sequence ID" value="NZ_FMWL01000016.1"/>
</dbReference>
<dbReference type="PROSITE" id="PS50928">
    <property type="entry name" value="ABC_TM1"/>
    <property type="match status" value="1"/>
</dbReference>
<keyword evidence="3" id="KW-1003">Cell membrane</keyword>
<reference evidence="9 10" key="1">
    <citation type="submission" date="2016-10" db="EMBL/GenBank/DDBJ databases">
        <authorList>
            <person name="de Groot N.N."/>
        </authorList>
    </citation>
    <scope>NUCLEOTIDE SEQUENCE [LARGE SCALE GENOMIC DNA]</scope>
    <source>
        <strain evidence="9 10">DSM 2784</strain>
    </source>
</reference>
<keyword evidence="6 7" id="KW-0472">Membrane</keyword>
<feature type="transmembrane region" description="Helical" evidence="7">
    <location>
        <begin position="239"/>
        <end position="261"/>
    </location>
</feature>
<evidence type="ECO:0000313" key="9">
    <source>
        <dbReference type="EMBL" id="SCZ81107.1"/>
    </source>
</evidence>
<evidence type="ECO:0000256" key="7">
    <source>
        <dbReference type="RuleBase" id="RU363032"/>
    </source>
</evidence>
<keyword evidence="2 7" id="KW-0813">Transport</keyword>
<dbReference type="InterPro" id="IPR035906">
    <property type="entry name" value="MetI-like_sf"/>
</dbReference>
<keyword evidence="5 7" id="KW-1133">Transmembrane helix</keyword>
<dbReference type="Pfam" id="PF19300">
    <property type="entry name" value="BPD_transp_1_N"/>
    <property type="match status" value="1"/>
</dbReference>
<dbReference type="PANTHER" id="PTHR43163:SF6">
    <property type="entry name" value="DIPEPTIDE TRANSPORT SYSTEM PERMEASE PROTEIN DPPB-RELATED"/>
    <property type="match status" value="1"/>
</dbReference>
<comment type="subcellular location">
    <subcellularLocation>
        <location evidence="1 7">Cell membrane</location>
        <topology evidence="1 7">Multi-pass membrane protein</topology>
    </subcellularLocation>
</comment>
<dbReference type="InterPro" id="IPR000515">
    <property type="entry name" value="MetI-like"/>
</dbReference>
<protein>
    <submittedName>
        <fullName evidence="9">Peptide/nickel transport system permease protein</fullName>
    </submittedName>
</protein>
<gene>
    <name evidence="9" type="ORF">SAMN03080599_02611</name>
</gene>
<dbReference type="CDD" id="cd06261">
    <property type="entry name" value="TM_PBP2"/>
    <property type="match status" value="1"/>
</dbReference>
<feature type="transmembrane region" description="Helical" evidence="7">
    <location>
        <begin position="99"/>
        <end position="122"/>
    </location>
</feature>
<evidence type="ECO:0000256" key="2">
    <source>
        <dbReference type="ARBA" id="ARBA00022448"/>
    </source>
</evidence>
<accession>A0A1G5S4L9</accession>
<evidence type="ECO:0000256" key="1">
    <source>
        <dbReference type="ARBA" id="ARBA00004651"/>
    </source>
</evidence>
<evidence type="ECO:0000256" key="3">
    <source>
        <dbReference type="ARBA" id="ARBA00022475"/>
    </source>
</evidence>
<dbReference type="Proteomes" id="UP000199208">
    <property type="component" value="Unassembled WGS sequence"/>
</dbReference>
<name>A0A1G5S4L9_9FIRM</name>
<organism evidence="9 10">
    <name type="scientific">Acidaminobacter hydrogenoformans DSM 2784</name>
    <dbReference type="NCBI Taxonomy" id="1120920"/>
    <lineage>
        <taxon>Bacteria</taxon>
        <taxon>Bacillati</taxon>
        <taxon>Bacillota</taxon>
        <taxon>Clostridia</taxon>
        <taxon>Peptostreptococcales</taxon>
        <taxon>Acidaminobacteraceae</taxon>
        <taxon>Acidaminobacter</taxon>
    </lineage>
</organism>
<keyword evidence="10" id="KW-1185">Reference proteome</keyword>
<keyword evidence="4 7" id="KW-0812">Transmembrane</keyword>
<feature type="transmembrane region" description="Helical" evidence="7">
    <location>
        <begin position="177"/>
        <end position="196"/>
    </location>
</feature>
<comment type="similarity">
    <text evidence="7">Belongs to the binding-protein-dependent transport system permease family.</text>
</comment>
<dbReference type="SUPFAM" id="SSF161098">
    <property type="entry name" value="MetI-like"/>
    <property type="match status" value="1"/>
</dbReference>
<evidence type="ECO:0000313" key="10">
    <source>
        <dbReference type="Proteomes" id="UP000199208"/>
    </source>
</evidence>
<dbReference type="AlphaFoldDB" id="A0A1G5S4L9"/>
<sequence length="320" mass="34954">MVKTIFQRLIQIIPTLLIVVTITFILTRMIPGNPAAAMLGPQASVEEIQKLTEELGLNDSMGQQYMRYLGDIFRGDFGRSYSYNDSVLNLILNRLPNTLLISITSLIVAIMISIPLGILSAIKQYSIFDYVAMIMALVGVSMPIFWLGLMLVLVFSVGLGWLPSLGMGSMDKGLWDVISHMVLPVACLATIPTATFTRITRSSMLETINNDFIKALRARGLKERSIIYKHALKNALPPVITVIGIQLAGAFAGAILTETIFSWPGMGTLITGAIENRDYVLVQGAVLVTAMAFVFVNLFVDLIYMVVNPKVNYEGKGGGA</sequence>
<dbReference type="STRING" id="1120920.SAMN03080599_02611"/>
<evidence type="ECO:0000256" key="5">
    <source>
        <dbReference type="ARBA" id="ARBA00022989"/>
    </source>
</evidence>
<feature type="domain" description="ABC transmembrane type-1" evidence="8">
    <location>
        <begin position="95"/>
        <end position="304"/>
    </location>
</feature>
<feature type="transmembrane region" description="Helical" evidence="7">
    <location>
        <begin position="281"/>
        <end position="307"/>
    </location>
</feature>
<dbReference type="GO" id="GO:0055085">
    <property type="term" value="P:transmembrane transport"/>
    <property type="evidence" value="ECO:0007669"/>
    <property type="project" value="InterPro"/>
</dbReference>
<feature type="transmembrane region" description="Helical" evidence="7">
    <location>
        <begin position="12"/>
        <end position="30"/>
    </location>
</feature>
<evidence type="ECO:0000259" key="8">
    <source>
        <dbReference type="PROSITE" id="PS50928"/>
    </source>
</evidence>
<dbReference type="InterPro" id="IPR045621">
    <property type="entry name" value="BPD_transp_1_N"/>
</dbReference>
<dbReference type="Pfam" id="PF00528">
    <property type="entry name" value="BPD_transp_1"/>
    <property type="match status" value="1"/>
</dbReference>
<proteinExistence type="inferred from homology"/>